<dbReference type="Pfam" id="PF17778">
    <property type="entry name" value="WHD_BLACT"/>
    <property type="match status" value="1"/>
</dbReference>
<feature type="domain" description="Metallo-beta-lactamase" evidence="1">
    <location>
        <begin position="26"/>
        <end position="191"/>
    </location>
</feature>
<dbReference type="InterPro" id="IPR041516">
    <property type="entry name" value="LACTB2_WH"/>
</dbReference>
<dbReference type="InterPro" id="IPR001279">
    <property type="entry name" value="Metallo-B-lactamas"/>
</dbReference>
<reference evidence="2 3" key="1">
    <citation type="submission" date="2020-08" db="EMBL/GenBank/DDBJ databases">
        <title>Sequencing the genomes of 1000 actinobacteria strains.</title>
        <authorList>
            <person name="Klenk H.-P."/>
        </authorList>
    </citation>
    <scope>NUCLEOTIDE SEQUENCE [LARGE SCALE GENOMIC DNA]</scope>
    <source>
        <strain evidence="2 3">DSM 44551</strain>
    </source>
</reference>
<dbReference type="Gene3D" id="3.60.15.10">
    <property type="entry name" value="Ribonuclease Z/Hydroxyacylglutathione hydrolase-like"/>
    <property type="match status" value="1"/>
</dbReference>
<dbReference type="InterPro" id="IPR036388">
    <property type="entry name" value="WH-like_DNA-bd_sf"/>
</dbReference>
<dbReference type="GO" id="GO:0016787">
    <property type="term" value="F:hydrolase activity"/>
    <property type="evidence" value="ECO:0007669"/>
    <property type="project" value="UniProtKB-KW"/>
</dbReference>
<dbReference type="SUPFAM" id="SSF56281">
    <property type="entry name" value="Metallo-hydrolase/oxidoreductase"/>
    <property type="match status" value="1"/>
</dbReference>
<proteinExistence type="predicted"/>
<sequence length="273" mass="28754">MRIDGSGTLRAGCVLCPNPGPMTLDGTNTWILREPGARDVVVVDPGPHDERHLERVARTVQEQGARVVATLLTHHHFDHSEGARYFSELTGSPVHAVDPEHRIGGEGLEDGRTVEAGGLELQVVATPGHTADSVSVLLPADGVLLTGDTVLGRGTTVIMDGDGGLAAYMDTLYRLRDLARTAELRALLPGHGPILTDPLGVLEGYIAHREERLAQVIEAVRGGAATPAEITAVVYAGVDPAVLGAAESSVRAQLRYLTDRGDVDGLPLEAGEN</sequence>
<comment type="caution">
    <text evidence="2">The sequence shown here is derived from an EMBL/GenBank/DDBJ whole genome shotgun (WGS) entry which is preliminary data.</text>
</comment>
<dbReference type="Proteomes" id="UP000572635">
    <property type="component" value="Unassembled WGS sequence"/>
</dbReference>
<keyword evidence="2" id="KW-0378">Hydrolase</keyword>
<dbReference type="InterPro" id="IPR036866">
    <property type="entry name" value="RibonucZ/Hydroxyglut_hydro"/>
</dbReference>
<keyword evidence="3" id="KW-1185">Reference proteome</keyword>
<dbReference type="PANTHER" id="PTHR23131">
    <property type="entry name" value="ENDORIBONUCLEASE LACTB2"/>
    <property type="match status" value="1"/>
</dbReference>
<dbReference type="PANTHER" id="PTHR23131:SF0">
    <property type="entry name" value="ENDORIBONUCLEASE LACTB2"/>
    <property type="match status" value="1"/>
</dbReference>
<evidence type="ECO:0000313" key="2">
    <source>
        <dbReference type="EMBL" id="MBB5433719.1"/>
    </source>
</evidence>
<dbReference type="Gene3D" id="1.10.10.10">
    <property type="entry name" value="Winged helix-like DNA-binding domain superfamily/Winged helix DNA-binding domain"/>
    <property type="match status" value="1"/>
</dbReference>
<dbReference type="Pfam" id="PF00753">
    <property type="entry name" value="Lactamase_B"/>
    <property type="match status" value="1"/>
</dbReference>
<dbReference type="EMBL" id="JACHDB010000001">
    <property type="protein sequence ID" value="MBB5433719.1"/>
    <property type="molecule type" value="Genomic_DNA"/>
</dbReference>
<evidence type="ECO:0000259" key="1">
    <source>
        <dbReference type="SMART" id="SM00849"/>
    </source>
</evidence>
<dbReference type="AlphaFoldDB" id="A0A7W8VF92"/>
<dbReference type="SMART" id="SM00849">
    <property type="entry name" value="Lactamase_B"/>
    <property type="match status" value="1"/>
</dbReference>
<dbReference type="CDD" id="cd16278">
    <property type="entry name" value="metallo-hydrolase-like_MBL-fold"/>
    <property type="match status" value="1"/>
</dbReference>
<evidence type="ECO:0000313" key="3">
    <source>
        <dbReference type="Proteomes" id="UP000572635"/>
    </source>
</evidence>
<protein>
    <submittedName>
        <fullName evidence="2">Glyoxylase-like metal-dependent hydrolase (Beta-lactamase superfamily II)</fullName>
    </submittedName>
</protein>
<organism evidence="2 3">
    <name type="scientific">Nocardiopsis composta</name>
    <dbReference type="NCBI Taxonomy" id="157465"/>
    <lineage>
        <taxon>Bacteria</taxon>
        <taxon>Bacillati</taxon>
        <taxon>Actinomycetota</taxon>
        <taxon>Actinomycetes</taxon>
        <taxon>Streptosporangiales</taxon>
        <taxon>Nocardiopsidaceae</taxon>
        <taxon>Nocardiopsis</taxon>
    </lineage>
</organism>
<dbReference type="RefSeq" id="WP_184393722.1">
    <property type="nucleotide sequence ID" value="NZ_BAAAJD010000140.1"/>
</dbReference>
<gene>
    <name evidence="2" type="ORF">HDA36_003803</name>
</gene>
<name>A0A7W8VF92_9ACTN</name>
<dbReference type="InterPro" id="IPR050662">
    <property type="entry name" value="Sec-metab_biosynth-thioest"/>
</dbReference>
<accession>A0A7W8VF92</accession>